<feature type="signal peptide" evidence="2">
    <location>
        <begin position="1"/>
        <end position="19"/>
    </location>
</feature>
<dbReference type="GO" id="GO:0016787">
    <property type="term" value="F:hydrolase activity"/>
    <property type="evidence" value="ECO:0007669"/>
    <property type="project" value="UniProtKB-KW"/>
</dbReference>
<sequence length="373" mass="39956">MKFFGVVGLGLLLGTFALASPTSAAAPRDQAMPLDRAVAKAGVEAIVRAPGGLNVRSGAATDRSILGTVDDGSRVRVVCQVWGQQVKGTQRTAALWDRLDWGHGHVADGFLQWPSGRPALPWCGDPPVDATSSAVDITSGSLNVRSGPSTKHSTVGSLGDAAGLRVECRSWGSTVDGNAVWDRIGPGRYVADKYVHWAPTTPRYPWCGQAPATVPAATKDGFLARVAGAAQASARTWKVPASVTIAQAILESGWGRSTLTRVDHSYFGMKCFGGPGPIAVGCSTYVTQECSNGKCRSTRASFRAYRATGDSFDDHGRQLATLPRYQTAMKYTNDPERFAREIHKAGYATSPTYANNLIDLMRRFDLTKYDRRS</sequence>
<dbReference type="Gene3D" id="1.10.530.10">
    <property type="match status" value="1"/>
</dbReference>
<dbReference type="InterPro" id="IPR002901">
    <property type="entry name" value="MGlyc_endo_b_GlcNAc-like_dom"/>
</dbReference>
<dbReference type="PANTHER" id="PTHR33308:SF9">
    <property type="entry name" value="PEPTIDOGLYCAN HYDROLASE FLGJ"/>
    <property type="match status" value="1"/>
</dbReference>
<dbReference type="InterPro" id="IPR051056">
    <property type="entry name" value="Glycosyl_Hydrolase_73"/>
</dbReference>
<keyword evidence="1 4" id="KW-0378">Hydrolase</keyword>
<evidence type="ECO:0000313" key="4">
    <source>
        <dbReference type="EMBL" id="MFC4134111.1"/>
    </source>
</evidence>
<dbReference type="EMBL" id="JBHSAY010000015">
    <property type="protein sequence ID" value="MFC4134111.1"/>
    <property type="molecule type" value="Genomic_DNA"/>
</dbReference>
<feature type="chain" id="PRO_5046163219" evidence="2">
    <location>
        <begin position="20"/>
        <end position="373"/>
    </location>
</feature>
<dbReference type="Proteomes" id="UP001595816">
    <property type="component" value="Unassembled WGS sequence"/>
</dbReference>
<name>A0ABV8LSS0_9ACTN</name>
<comment type="caution">
    <text evidence="4">The sequence shown here is derived from an EMBL/GenBank/DDBJ whole genome shotgun (WGS) entry which is preliminary data.</text>
</comment>
<reference evidence="5" key="1">
    <citation type="journal article" date="2019" name="Int. J. Syst. Evol. Microbiol.">
        <title>The Global Catalogue of Microorganisms (GCM) 10K type strain sequencing project: providing services to taxonomists for standard genome sequencing and annotation.</title>
        <authorList>
            <consortium name="The Broad Institute Genomics Platform"/>
            <consortium name="The Broad Institute Genome Sequencing Center for Infectious Disease"/>
            <person name="Wu L."/>
            <person name="Ma J."/>
        </authorList>
    </citation>
    <scope>NUCLEOTIDE SEQUENCE [LARGE SCALE GENOMIC DNA]</scope>
    <source>
        <strain evidence="5">CGMCC 4.7289</strain>
    </source>
</reference>
<protein>
    <submittedName>
        <fullName evidence="4">Sporangiospore maturation cell wall hydrolase GsmA</fullName>
    </submittedName>
</protein>
<evidence type="ECO:0000313" key="5">
    <source>
        <dbReference type="Proteomes" id="UP001595816"/>
    </source>
</evidence>
<dbReference type="NCBIfam" id="NF038016">
    <property type="entry name" value="sporang_Gsm"/>
    <property type="match status" value="1"/>
</dbReference>
<dbReference type="SMART" id="SM00047">
    <property type="entry name" value="LYZ2"/>
    <property type="match status" value="1"/>
</dbReference>
<gene>
    <name evidence="4" type="primary">gsmA</name>
    <name evidence="4" type="ORF">ACFOZ4_26160</name>
</gene>
<dbReference type="Pfam" id="PF01832">
    <property type="entry name" value="Glucosaminidase"/>
    <property type="match status" value="1"/>
</dbReference>
<dbReference type="RefSeq" id="WP_253761702.1">
    <property type="nucleotide sequence ID" value="NZ_JAMZDZ010000001.1"/>
</dbReference>
<evidence type="ECO:0000256" key="2">
    <source>
        <dbReference type="SAM" id="SignalP"/>
    </source>
</evidence>
<organism evidence="4 5">
    <name type="scientific">Hamadaea flava</name>
    <dbReference type="NCBI Taxonomy" id="1742688"/>
    <lineage>
        <taxon>Bacteria</taxon>
        <taxon>Bacillati</taxon>
        <taxon>Actinomycetota</taxon>
        <taxon>Actinomycetes</taxon>
        <taxon>Micromonosporales</taxon>
        <taxon>Micromonosporaceae</taxon>
        <taxon>Hamadaea</taxon>
    </lineage>
</organism>
<evidence type="ECO:0000259" key="3">
    <source>
        <dbReference type="SMART" id="SM00047"/>
    </source>
</evidence>
<feature type="domain" description="Mannosyl-glycoprotein endo-beta-N-acetylglucosamidase-like" evidence="3">
    <location>
        <begin position="211"/>
        <end position="370"/>
    </location>
</feature>
<proteinExistence type="predicted"/>
<accession>A0ABV8LSS0</accession>
<keyword evidence="5" id="KW-1185">Reference proteome</keyword>
<dbReference type="PANTHER" id="PTHR33308">
    <property type="entry name" value="PEPTIDOGLYCAN HYDROLASE FLGJ"/>
    <property type="match status" value="1"/>
</dbReference>
<keyword evidence="2" id="KW-0732">Signal</keyword>
<evidence type="ECO:0000256" key="1">
    <source>
        <dbReference type="ARBA" id="ARBA00022801"/>
    </source>
</evidence>